<evidence type="ECO:0000256" key="1">
    <source>
        <dbReference type="SAM" id="Coils"/>
    </source>
</evidence>
<dbReference type="EMBL" id="BMYD01000001">
    <property type="protein sequence ID" value="GHA76957.1"/>
    <property type="molecule type" value="Genomic_DNA"/>
</dbReference>
<feature type="region of interest" description="Disordered" evidence="2">
    <location>
        <begin position="126"/>
        <end position="155"/>
    </location>
</feature>
<feature type="coiled-coil region" evidence="1">
    <location>
        <begin position="74"/>
        <end position="101"/>
    </location>
</feature>
<gene>
    <name evidence="3" type="ORF">GCM10007067_12830</name>
</gene>
<dbReference type="Proteomes" id="UP000646426">
    <property type="component" value="Unassembled WGS sequence"/>
</dbReference>
<dbReference type="AlphaFoldDB" id="A0A918SX75"/>
<reference evidence="3" key="2">
    <citation type="submission" date="2020-09" db="EMBL/GenBank/DDBJ databases">
        <authorList>
            <person name="Sun Q."/>
            <person name="Kim S."/>
        </authorList>
    </citation>
    <scope>NUCLEOTIDE SEQUENCE</scope>
    <source>
        <strain evidence="3">KCTC 23077</strain>
    </source>
</reference>
<keyword evidence="4" id="KW-1185">Reference proteome</keyword>
<comment type="caution">
    <text evidence="3">The sequence shown here is derived from an EMBL/GenBank/DDBJ whole genome shotgun (WGS) entry which is preliminary data.</text>
</comment>
<evidence type="ECO:0000313" key="3">
    <source>
        <dbReference type="EMBL" id="GHA76957.1"/>
    </source>
</evidence>
<name>A0A918SX75_9GAMM</name>
<accession>A0A918SX75</accession>
<keyword evidence="1" id="KW-0175">Coiled coil</keyword>
<reference evidence="3" key="1">
    <citation type="journal article" date="2014" name="Int. J. Syst. Evol. Microbiol.">
        <title>Complete genome sequence of Corynebacterium casei LMG S-19264T (=DSM 44701T), isolated from a smear-ripened cheese.</title>
        <authorList>
            <consortium name="US DOE Joint Genome Institute (JGI-PGF)"/>
            <person name="Walter F."/>
            <person name="Albersmeier A."/>
            <person name="Kalinowski J."/>
            <person name="Ruckert C."/>
        </authorList>
    </citation>
    <scope>NUCLEOTIDE SEQUENCE</scope>
    <source>
        <strain evidence="3">KCTC 23077</strain>
    </source>
</reference>
<sequence length="155" mass="17431">MKAKRFGRMSPQEEQAIINELGKWQRGELGSSLTWAKLETRFGFSRQTLHTRKSITDAFALAKAALAGGLSKGKTDAEQQIAAMAAKITVLENKLAASEERERKWMVRWQQIAFHVRQRGMHTRDVDRTATSAVPDKREAAAVLRPFDRPIPSAQ</sequence>
<evidence type="ECO:0000256" key="2">
    <source>
        <dbReference type="SAM" id="MobiDB-lite"/>
    </source>
</evidence>
<organism evidence="3 4">
    <name type="scientific">Cognatilysobacter bugurensis</name>
    <dbReference type="NCBI Taxonomy" id="543356"/>
    <lineage>
        <taxon>Bacteria</taxon>
        <taxon>Pseudomonadati</taxon>
        <taxon>Pseudomonadota</taxon>
        <taxon>Gammaproteobacteria</taxon>
        <taxon>Lysobacterales</taxon>
        <taxon>Lysobacteraceae</taxon>
        <taxon>Cognatilysobacter</taxon>
    </lineage>
</organism>
<proteinExistence type="predicted"/>
<protein>
    <submittedName>
        <fullName evidence="3">Uncharacterized protein</fullName>
    </submittedName>
</protein>
<evidence type="ECO:0000313" key="4">
    <source>
        <dbReference type="Proteomes" id="UP000646426"/>
    </source>
</evidence>